<dbReference type="RefSeq" id="XP_038061523.1">
    <property type="nucleotide sequence ID" value="XM_038205595.1"/>
</dbReference>
<dbReference type="Pfam" id="PF08357">
    <property type="entry name" value="SEFIR"/>
    <property type="match status" value="1"/>
</dbReference>
<evidence type="ECO:0000256" key="2">
    <source>
        <dbReference type="ARBA" id="ARBA00022692"/>
    </source>
</evidence>
<dbReference type="AlphaFoldDB" id="A0A914ACR0"/>
<proteinExistence type="predicted"/>
<evidence type="ECO:0000313" key="12">
    <source>
        <dbReference type="EnsemblMetazoa" id="XP_038061523.1"/>
    </source>
</evidence>
<keyword evidence="13" id="KW-1185">Reference proteome</keyword>
<dbReference type="PROSITE" id="PS51534">
    <property type="entry name" value="SEFIR"/>
    <property type="match status" value="1"/>
</dbReference>
<dbReference type="Proteomes" id="UP000887568">
    <property type="component" value="Unplaced"/>
</dbReference>
<evidence type="ECO:0000259" key="10">
    <source>
        <dbReference type="PROSITE" id="PS50026"/>
    </source>
</evidence>
<dbReference type="InterPro" id="IPR039465">
    <property type="entry name" value="IL-17_rcpt-like"/>
</dbReference>
<dbReference type="OrthoDB" id="5915222at2759"/>
<protein>
    <recommendedName>
        <fullName evidence="14">SEFIR domain-containing protein</fullName>
    </recommendedName>
</protein>
<feature type="transmembrane region" description="Helical" evidence="9">
    <location>
        <begin position="525"/>
        <end position="546"/>
    </location>
</feature>
<comment type="caution">
    <text evidence="8">Lacks conserved residue(s) required for the propagation of feature annotation.</text>
</comment>
<evidence type="ECO:0000259" key="11">
    <source>
        <dbReference type="PROSITE" id="PS51534"/>
    </source>
</evidence>
<dbReference type="SMART" id="SM00181">
    <property type="entry name" value="EGF"/>
    <property type="match status" value="3"/>
</dbReference>
<keyword evidence="8" id="KW-0245">EGF-like domain</keyword>
<evidence type="ECO:0000256" key="5">
    <source>
        <dbReference type="ARBA" id="ARBA00023136"/>
    </source>
</evidence>
<organism evidence="12 13">
    <name type="scientific">Patiria miniata</name>
    <name type="common">Bat star</name>
    <name type="synonym">Asterina miniata</name>
    <dbReference type="NCBI Taxonomy" id="46514"/>
    <lineage>
        <taxon>Eukaryota</taxon>
        <taxon>Metazoa</taxon>
        <taxon>Echinodermata</taxon>
        <taxon>Eleutherozoa</taxon>
        <taxon>Asterozoa</taxon>
        <taxon>Asteroidea</taxon>
        <taxon>Valvatacea</taxon>
        <taxon>Valvatida</taxon>
        <taxon>Asterinidae</taxon>
        <taxon>Patiria</taxon>
    </lineage>
</organism>
<keyword evidence="3" id="KW-0732">Signal</keyword>
<sequence>MGELPKQQELFRVQSFRWMVFIVSVFCVNAPPSALARFEPPCLGDDFTWTTHSGKTQECKFLKVEAVTSRGGEYCSNPLQPLSVENESQHPPAAKNVQASYFTAQYVSEEPANDRFDGSIWSGLNITFQLGLEAAGKVTGVLLSMISVSPDSSVSVSDKSYDKLYCRVYNFVHPLSMDALLDQQGKPLQLYFDCYRGQKPGMEYEYTVRTLPVLDTSGTDPNDTAVTFRYRFPSCFTIPDDYLCRESVTNRRPPQIALCSYWKPQYFIVTANYSALTIFMELGPEECGFDSFRFAAHTPTSDLGSIVPWDNGFTQVDVANTSHFEIFAYGRNITYIKVGLKDVSAGRRVVMVAPWPSQNTCFRNDGTDKPCRVTQSAVLTVIENPCLSGPCSSFEDCKPNGEDFICQCKAGYIRDHPLCIENPCEVLTDVNGTLTTYNPCGSGSCTISSNKRSYTCSCHEELAFVDGTCRVHPCVSNPCGHHGSCKHSDQSRQSSVTSVPFSCNCEFGYHYDNANQSCQVSVGTLVAVILTSLFSAALLLLLLLAWRRKRSPRNLLLKAMPCLRNDGSPNECFVDQSSSRTPIMDSAQSPGVYQQVPERTEIIKPLKRVKTVLFSSEDHPLHDETVQQLAVFLQENCMCDVILPKRCTRDIARRGVNEWITSILDWADKIILLCSKGSTEAWRAHSSISPAPADIFTRAVSFLLKDNTSVGLPDNCCVAYLDYSSKSDIPPPLAVGAVYRLMKHMDALFFRLHDMKQGAPEWKLRASDLEEDNYAKVSPEGAGLYRAIQQMGEFQAAEPDWYERFHSVPSYKGVESQTDLGDDSEVDETEYNSALQQFLSTTVV</sequence>
<feature type="domain" description="SEFIR" evidence="11">
    <location>
        <begin position="608"/>
        <end position="750"/>
    </location>
</feature>
<reference evidence="12" key="1">
    <citation type="submission" date="2022-11" db="UniProtKB">
        <authorList>
            <consortium name="EnsemblMetazoa"/>
        </authorList>
    </citation>
    <scope>IDENTIFICATION</scope>
</reference>
<dbReference type="InterPro" id="IPR013568">
    <property type="entry name" value="SEFIR_dom"/>
</dbReference>
<evidence type="ECO:0000256" key="3">
    <source>
        <dbReference type="ARBA" id="ARBA00022729"/>
    </source>
</evidence>
<dbReference type="GeneID" id="119732175"/>
<keyword evidence="5 9" id="KW-0472">Membrane</keyword>
<accession>A0A914ACR0</accession>
<comment type="subcellular location">
    <subcellularLocation>
        <location evidence="1">Membrane</location>
        <topology evidence="1">Single-pass type I membrane protein</topology>
    </subcellularLocation>
</comment>
<name>A0A914ACR0_PATMI</name>
<evidence type="ECO:0000313" key="13">
    <source>
        <dbReference type="Proteomes" id="UP000887568"/>
    </source>
</evidence>
<keyword evidence="6" id="KW-0675">Receptor</keyword>
<dbReference type="GO" id="GO:0016020">
    <property type="term" value="C:membrane"/>
    <property type="evidence" value="ECO:0007669"/>
    <property type="project" value="UniProtKB-SubCell"/>
</dbReference>
<feature type="domain" description="EGF-like" evidence="10">
    <location>
        <begin position="470"/>
        <end position="515"/>
    </location>
</feature>
<dbReference type="Gene3D" id="3.40.50.11530">
    <property type="match status" value="1"/>
</dbReference>
<dbReference type="OMA" id="GMEYEYT"/>
<dbReference type="PANTHER" id="PTHR15583">
    <property type="entry name" value="INTERLEUKIN-17 RECEPTOR"/>
    <property type="match status" value="1"/>
</dbReference>
<dbReference type="Gene3D" id="2.90.20.10">
    <property type="entry name" value="Plasmodium vivax P25 domain"/>
    <property type="match status" value="1"/>
</dbReference>
<keyword evidence="4 9" id="KW-1133">Transmembrane helix</keyword>
<dbReference type="GO" id="GO:0030368">
    <property type="term" value="F:interleukin-17 receptor activity"/>
    <property type="evidence" value="ECO:0007669"/>
    <property type="project" value="InterPro"/>
</dbReference>
<keyword evidence="2 9" id="KW-0812">Transmembrane</keyword>
<keyword evidence="7" id="KW-0325">Glycoprotein</keyword>
<evidence type="ECO:0008006" key="14">
    <source>
        <dbReference type="Google" id="ProtNLM"/>
    </source>
</evidence>
<dbReference type="PANTHER" id="PTHR15583:SF7">
    <property type="entry name" value="INTERLEUKIN CYTOKINE RECEPTOR-RELATED PROTEIN 2"/>
    <property type="match status" value="1"/>
</dbReference>
<feature type="domain" description="EGF-like" evidence="10">
    <location>
        <begin position="382"/>
        <end position="418"/>
    </location>
</feature>
<evidence type="ECO:0000256" key="1">
    <source>
        <dbReference type="ARBA" id="ARBA00004479"/>
    </source>
</evidence>
<dbReference type="EnsemblMetazoa" id="XM_038205595.1">
    <property type="protein sequence ID" value="XP_038061523.1"/>
    <property type="gene ID" value="LOC119732175"/>
</dbReference>
<dbReference type="InterPro" id="IPR000742">
    <property type="entry name" value="EGF"/>
</dbReference>
<evidence type="ECO:0000256" key="9">
    <source>
        <dbReference type="SAM" id="Phobius"/>
    </source>
</evidence>
<evidence type="ECO:0000256" key="8">
    <source>
        <dbReference type="PROSITE-ProRule" id="PRU00076"/>
    </source>
</evidence>
<dbReference type="PROSITE" id="PS50026">
    <property type="entry name" value="EGF_3"/>
    <property type="match status" value="2"/>
</dbReference>
<evidence type="ECO:0000256" key="4">
    <source>
        <dbReference type="ARBA" id="ARBA00022989"/>
    </source>
</evidence>
<evidence type="ECO:0000256" key="6">
    <source>
        <dbReference type="ARBA" id="ARBA00023170"/>
    </source>
</evidence>
<evidence type="ECO:0000256" key="7">
    <source>
        <dbReference type="ARBA" id="ARBA00023180"/>
    </source>
</evidence>